<evidence type="ECO:0000313" key="5">
    <source>
        <dbReference type="Proteomes" id="UP000027920"/>
    </source>
</evidence>
<dbReference type="GeneID" id="25286093"/>
<keyword evidence="2" id="KW-0472">Membrane</keyword>
<keyword evidence="2" id="KW-0812">Transmembrane</keyword>
<feature type="domain" description="T cell CD4 receptor C-terminal region" evidence="3">
    <location>
        <begin position="66"/>
        <end position="94"/>
    </location>
</feature>
<feature type="transmembrane region" description="Helical" evidence="2">
    <location>
        <begin position="60"/>
        <end position="80"/>
    </location>
</feature>
<dbReference type="EMBL" id="AMGV01000016">
    <property type="protein sequence ID" value="KEF52776.1"/>
    <property type="molecule type" value="Genomic_DNA"/>
</dbReference>
<sequence length="158" mass="17924">MRSVGSLAPEATCALNLIPSSTLNMSTYFSALLKRAECKNNDPAFDACETYVSDFTKTGIPLIIGLSLLFLAGTVMFFIVRRQRRRQRAAELAKEREIDDNMELTWVPIPKSNENSNWQAPLNYEDPSKPPPSYSQEYPPRTQQKDRGRRASRDSDYA</sequence>
<dbReference type="InterPro" id="IPR021963">
    <property type="entry name" value="Tcell_CD4_Cterm"/>
</dbReference>
<evidence type="ECO:0000259" key="3">
    <source>
        <dbReference type="Pfam" id="PF12104"/>
    </source>
</evidence>
<feature type="region of interest" description="Disordered" evidence="1">
    <location>
        <begin position="103"/>
        <end position="158"/>
    </location>
</feature>
<dbReference type="VEuPathDB" id="FungiDB:A1O9_11193"/>
<gene>
    <name evidence="4" type="ORF">A1O9_11193</name>
</gene>
<feature type="compositionally biased region" description="Basic and acidic residues" evidence="1">
    <location>
        <begin position="143"/>
        <end position="158"/>
    </location>
</feature>
<dbReference type="Pfam" id="PF12104">
    <property type="entry name" value="Tcell_CD4_C"/>
    <property type="match status" value="1"/>
</dbReference>
<name>A0A072NYZ9_9EURO</name>
<reference evidence="4 5" key="1">
    <citation type="submission" date="2013-03" db="EMBL/GenBank/DDBJ databases">
        <title>The Genome Sequence of Exophiala aquamarina CBS 119918.</title>
        <authorList>
            <consortium name="The Broad Institute Genomics Platform"/>
            <person name="Cuomo C."/>
            <person name="de Hoog S."/>
            <person name="Gorbushina A."/>
            <person name="Walker B."/>
            <person name="Young S.K."/>
            <person name="Zeng Q."/>
            <person name="Gargeya S."/>
            <person name="Fitzgerald M."/>
            <person name="Haas B."/>
            <person name="Abouelleil A."/>
            <person name="Allen A.W."/>
            <person name="Alvarado L."/>
            <person name="Arachchi H.M."/>
            <person name="Berlin A.M."/>
            <person name="Chapman S.B."/>
            <person name="Gainer-Dewar J."/>
            <person name="Goldberg J."/>
            <person name="Griggs A."/>
            <person name="Gujja S."/>
            <person name="Hansen M."/>
            <person name="Howarth C."/>
            <person name="Imamovic A."/>
            <person name="Ireland A."/>
            <person name="Larimer J."/>
            <person name="McCowan C."/>
            <person name="Murphy C."/>
            <person name="Pearson M."/>
            <person name="Poon T.W."/>
            <person name="Priest M."/>
            <person name="Roberts A."/>
            <person name="Saif S."/>
            <person name="Shea T."/>
            <person name="Sisk P."/>
            <person name="Sykes S."/>
            <person name="Wortman J."/>
            <person name="Nusbaum C."/>
            <person name="Birren B."/>
        </authorList>
    </citation>
    <scope>NUCLEOTIDE SEQUENCE [LARGE SCALE GENOMIC DNA]</scope>
    <source>
        <strain evidence="4 5">CBS 119918</strain>
    </source>
</reference>
<keyword evidence="5" id="KW-1185">Reference proteome</keyword>
<proteinExistence type="predicted"/>
<dbReference type="OrthoDB" id="4148911at2759"/>
<evidence type="ECO:0000313" key="4">
    <source>
        <dbReference type="EMBL" id="KEF52776.1"/>
    </source>
</evidence>
<dbReference type="RefSeq" id="XP_013255366.1">
    <property type="nucleotide sequence ID" value="XM_013399912.1"/>
</dbReference>
<evidence type="ECO:0000256" key="2">
    <source>
        <dbReference type="SAM" id="Phobius"/>
    </source>
</evidence>
<accession>A0A072NYZ9</accession>
<keyword evidence="2" id="KW-1133">Transmembrane helix</keyword>
<dbReference type="AlphaFoldDB" id="A0A072NYZ9"/>
<organism evidence="4 5">
    <name type="scientific">Exophiala aquamarina CBS 119918</name>
    <dbReference type="NCBI Taxonomy" id="1182545"/>
    <lineage>
        <taxon>Eukaryota</taxon>
        <taxon>Fungi</taxon>
        <taxon>Dikarya</taxon>
        <taxon>Ascomycota</taxon>
        <taxon>Pezizomycotina</taxon>
        <taxon>Eurotiomycetes</taxon>
        <taxon>Chaetothyriomycetidae</taxon>
        <taxon>Chaetothyriales</taxon>
        <taxon>Herpotrichiellaceae</taxon>
        <taxon>Exophiala</taxon>
    </lineage>
</organism>
<protein>
    <recommendedName>
        <fullName evidence="3">T cell CD4 receptor C-terminal region domain-containing protein</fullName>
    </recommendedName>
</protein>
<dbReference type="Proteomes" id="UP000027920">
    <property type="component" value="Unassembled WGS sequence"/>
</dbReference>
<evidence type="ECO:0000256" key="1">
    <source>
        <dbReference type="SAM" id="MobiDB-lite"/>
    </source>
</evidence>
<comment type="caution">
    <text evidence="4">The sequence shown here is derived from an EMBL/GenBank/DDBJ whole genome shotgun (WGS) entry which is preliminary data.</text>
</comment>
<dbReference type="HOGENOM" id="CLU_1669400_0_0_1"/>